<sequence>MGTSTSPRAQVEDATVQSPSPNVGDGDERGGGNVADNVGDVALDPRYRHPNAFILFRQSFLKGSKATWVEPKGKDIHKVIGEYAIMFARIWAGIPSAQHWKALPEEERERFRAQAAQNKQTAQLPNPEKRRRRKRQQLSAVVATKPQEEVSCSSMALPSVPVIPTPPPMDPLPNPRPIISLRKTSHPKSRSLGTHAPYASPTIIHSPPTVQIPAYEDNPYRYSFPQKPRPSKPRSTAKDGRARTAEATPPPHQDVFSPARAIYSFSVPLRTPSAEPLMAAAPGGRSSQTTSEAVFLQDFPRRRSLSSPETLRPFSSGRADDITGHGNVPSNAPCVGMMNQPYYPASTLSEEADSSAPSSWSPTRSDFIVGAHRRGVHSWNVPWASQPVDQTPAALMGLEPAFAPGPSAYQYAIYDAAQYAQAPAFLNESQWAAAPATYPGVDSAPDPQQSYIQWPQQEQAVDYTAAGPTAQPAAGFAQYAQYPMQQQESYDNSYYAPYAYDATEYN</sequence>
<gene>
    <name evidence="2" type="ORF">SCHCODRAFT_105718</name>
</gene>
<evidence type="ECO:0000313" key="3">
    <source>
        <dbReference type="Proteomes" id="UP000007431"/>
    </source>
</evidence>
<dbReference type="AlphaFoldDB" id="D8PX08"/>
<dbReference type="InParanoid" id="D8PX08"/>
<evidence type="ECO:0000256" key="1">
    <source>
        <dbReference type="SAM" id="MobiDB-lite"/>
    </source>
</evidence>
<evidence type="ECO:0000313" key="2">
    <source>
        <dbReference type="EMBL" id="EFJ00308.1"/>
    </source>
</evidence>
<dbReference type="EMBL" id="GL377303">
    <property type="protein sequence ID" value="EFJ00308.1"/>
    <property type="molecule type" value="Genomic_DNA"/>
</dbReference>
<proteinExistence type="predicted"/>
<dbReference type="RefSeq" id="XP_003035210.1">
    <property type="nucleotide sequence ID" value="XM_003035164.1"/>
</dbReference>
<feature type="region of interest" description="Disordered" evidence="1">
    <location>
        <begin position="183"/>
        <end position="256"/>
    </location>
</feature>
<dbReference type="Gene3D" id="1.10.30.10">
    <property type="entry name" value="High mobility group box domain"/>
    <property type="match status" value="1"/>
</dbReference>
<dbReference type="GeneID" id="9594408"/>
<feature type="region of interest" description="Disordered" evidence="1">
    <location>
        <begin position="106"/>
        <end position="147"/>
    </location>
</feature>
<dbReference type="KEGG" id="scm:SCHCO_02661334"/>
<feature type="region of interest" description="Disordered" evidence="1">
    <location>
        <begin position="1"/>
        <end position="37"/>
    </location>
</feature>
<dbReference type="OrthoDB" id="1919336at2759"/>
<protein>
    <submittedName>
        <fullName evidence="2">Uncharacterized protein</fullName>
    </submittedName>
</protein>
<dbReference type="VEuPathDB" id="FungiDB:SCHCODRAFT_02661334"/>
<accession>D8PX08</accession>
<name>D8PX08_SCHCM</name>
<reference evidence="2 3" key="1">
    <citation type="journal article" date="2010" name="Nat. Biotechnol.">
        <title>Genome sequence of the model mushroom Schizophyllum commune.</title>
        <authorList>
            <person name="Ohm R.A."/>
            <person name="de Jong J.F."/>
            <person name="Lugones L.G."/>
            <person name="Aerts A."/>
            <person name="Kothe E."/>
            <person name="Stajich J.E."/>
            <person name="de Vries R.P."/>
            <person name="Record E."/>
            <person name="Levasseur A."/>
            <person name="Baker S.E."/>
            <person name="Bartholomew K.A."/>
            <person name="Coutinho P.M."/>
            <person name="Erdmann S."/>
            <person name="Fowler T.J."/>
            <person name="Gathman A.C."/>
            <person name="Lombard V."/>
            <person name="Henrissat B."/>
            <person name="Knabe N."/>
            <person name="Kuees U."/>
            <person name="Lilly W.W."/>
            <person name="Lindquist E."/>
            <person name="Lucas S."/>
            <person name="Magnuson J.K."/>
            <person name="Piumi F."/>
            <person name="Raudaskoski M."/>
            <person name="Salamov A."/>
            <person name="Schmutz J."/>
            <person name="Schwarze F.W.M.R."/>
            <person name="vanKuyk P.A."/>
            <person name="Horton J.S."/>
            <person name="Grigoriev I.V."/>
            <person name="Woesten H.A.B."/>
        </authorList>
    </citation>
    <scope>NUCLEOTIDE SEQUENCE [LARGE SCALE GENOMIC DNA]</scope>
    <source>
        <strain evidence="3">H4-8 / FGSC 9210</strain>
    </source>
</reference>
<organism evidence="3">
    <name type="scientific">Schizophyllum commune (strain H4-8 / FGSC 9210)</name>
    <name type="common">Split gill fungus</name>
    <dbReference type="NCBI Taxonomy" id="578458"/>
    <lineage>
        <taxon>Eukaryota</taxon>
        <taxon>Fungi</taxon>
        <taxon>Dikarya</taxon>
        <taxon>Basidiomycota</taxon>
        <taxon>Agaricomycotina</taxon>
        <taxon>Agaricomycetes</taxon>
        <taxon>Agaricomycetidae</taxon>
        <taxon>Agaricales</taxon>
        <taxon>Schizophyllaceae</taxon>
        <taxon>Schizophyllum</taxon>
    </lineage>
</organism>
<dbReference type="InterPro" id="IPR036910">
    <property type="entry name" value="HMG_box_dom_sf"/>
</dbReference>
<dbReference type="HOGENOM" id="CLU_538792_0_0_1"/>
<feature type="region of interest" description="Disordered" evidence="1">
    <location>
        <begin position="305"/>
        <end position="333"/>
    </location>
</feature>
<dbReference type="Proteomes" id="UP000007431">
    <property type="component" value="Unassembled WGS sequence"/>
</dbReference>
<keyword evidence="3" id="KW-1185">Reference proteome</keyword>
<feature type="non-terminal residue" evidence="2">
    <location>
        <position position="506"/>
    </location>
</feature>